<feature type="compositionally biased region" description="Low complexity" evidence="2">
    <location>
        <begin position="269"/>
        <end position="278"/>
    </location>
</feature>
<evidence type="ECO:0000256" key="1">
    <source>
        <dbReference type="PROSITE-ProRule" id="PRU00325"/>
    </source>
</evidence>
<feature type="region of interest" description="Disordered" evidence="2">
    <location>
        <begin position="236"/>
        <end position="299"/>
    </location>
</feature>
<feature type="region of interest" description="Disordered" evidence="2">
    <location>
        <begin position="1"/>
        <end position="215"/>
    </location>
</feature>
<feature type="compositionally biased region" description="Basic and acidic residues" evidence="2">
    <location>
        <begin position="162"/>
        <end position="177"/>
    </location>
</feature>
<feature type="compositionally biased region" description="Basic and acidic residues" evidence="2">
    <location>
        <begin position="32"/>
        <end position="52"/>
    </location>
</feature>
<evidence type="ECO:0000256" key="2">
    <source>
        <dbReference type="SAM" id="MobiDB-lite"/>
    </source>
</evidence>
<feature type="compositionally biased region" description="Basic and acidic residues" evidence="2">
    <location>
        <begin position="113"/>
        <end position="143"/>
    </location>
</feature>
<accession>A0A917KSK6</accession>
<dbReference type="EMBL" id="BMMU01000006">
    <property type="protein sequence ID" value="GGJ28026.1"/>
    <property type="molecule type" value="Genomic_DNA"/>
</dbReference>
<feature type="compositionally biased region" description="Polar residues" evidence="2">
    <location>
        <begin position="53"/>
        <end position="62"/>
    </location>
</feature>
<dbReference type="PROSITE" id="PS50966">
    <property type="entry name" value="ZF_SWIM"/>
    <property type="match status" value="1"/>
</dbReference>
<dbReference type="Pfam" id="PF04434">
    <property type="entry name" value="SWIM"/>
    <property type="match status" value="1"/>
</dbReference>
<feature type="compositionally biased region" description="Polar residues" evidence="2">
    <location>
        <begin position="254"/>
        <end position="265"/>
    </location>
</feature>
<keyword evidence="5" id="KW-1185">Reference proteome</keyword>
<sequence length="713" mass="75445">MAPEEHRERGEEHGTVGEEPASAGRPLSGEAEPDRPADAARRALRAARERAGQETTGTSGTVQAAARESRPSDAARAALRGAVTPTGDQVAQPEVADVTGPEVREAPTACTDTGDRKGGRPGDIAREALRAARGEARRARPDAETSAAETTRRPVRPVPGQDPRDRSAGDRRRDVRELLAGSFELPTDDSPPVPVREPETRDEGPYTDPSPPVTVGDVLRAVATPVPRGGAVGAVAPAAAPGSGPWDTRHTAGTPDTRNTRTTARFRQAAPPAEAPPATSRLASPSSSMAAPGRDGELRRTFPALPASANREASSQHAGFAESWWGNAWVAALEEGALDAARLVRGRGYAAKGHVDAITVTPGLVLAYVQGSRPRPYRVQVRLRTLGDQEWERFLDAAVERPGHIAALLDKEMPQSLADCGVPLLPGPGDLDPLCSCPDSGHPCKHAAALCYQTARLLDADPFVLLLLRGRGEREVLDELSRRNAARAARAAQEQQPGSFPGVRASDALAPRSLPPLPAPLPPRPHPEPPPAYPASPGGPDPFALDQLATDAAARAHTLLTSGHDPVGELTLWQDAVRLAAARPGSGLTAGTRALYSSLARAADRTPADLARAVAAWRQGGLDGLAVLEEAWDPPAGRFDRARPLLLAADLPAFRPRRNHLTHPRGHIQLRLGRDGLWYAYESEPGHDDWWPRGTPDLDPVGALTGLGNPTEP</sequence>
<keyword evidence="1" id="KW-0863">Zinc-finger</keyword>
<feature type="region of interest" description="Disordered" evidence="2">
    <location>
        <begin position="487"/>
        <end position="545"/>
    </location>
</feature>
<dbReference type="Proteomes" id="UP000625682">
    <property type="component" value="Unassembled WGS sequence"/>
</dbReference>
<keyword evidence="1" id="KW-0479">Metal-binding</keyword>
<name>A0A917KSK6_9ACTN</name>
<keyword evidence="1" id="KW-0862">Zinc</keyword>
<evidence type="ECO:0000313" key="4">
    <source>
        <dbReference type="EMBL" id="GGJ28026.1"/>
    </source>
</evidence>
<comment type="caution">
    <text evidence="4">The sequence shown here is derived from an EMBL/GenBank/DDBJ whole genome shotgun (WGS) entry which is preliminary data.</text>
</comment>
<organism evidence="4 5">
    <name type="scientific">Streptomyces lacrimifluminis</name>
    <dbReference type="NCBI Taxonomy" id="1500077"/>
    <lineage>
        <taxon>Bacteria</taxon>
        <taxon>Bacillati</taxon>
        <taxon>Actinomycetota</taxon>
        <taxon>Actinomycetes</taxon>
        <taxon>Kitasatosporales</taxon>
        <taxon>Streptomycetaceae</taxon>
        <taxon>Streptomyces</taxon>
    </lineage>
</organism>
<reference evidence="4" key="2">
    <citation type="submission" date="2020-09" db="EMBL/GenBank/DDBJ databases">
        <authorList>
            <person name="Sun Q."/>
            <person name="Zhou Y."/>
        </authorList>
    </citation>
    <scope>NUCLEOTIDE SEQUENCE</scope>
    <source>
        <strain evidence="4">CGMCC 4.7272</strain>
    </source>
</reference>
<gene>
    <name evidence="4" type="ORF">GCM10012282_25760</name>
</gene>
<dbReference type="GO" id="GO:0008270">
    <property type="term" value="F:zinc ion binding"/>
    <property type="evidence" value="ECO:0007669"/>
    <property type="project" value="UniProtKB-KW"/>
</dbReference>
<protein>
    <recommendedName>
        <fullName evidence="3">SWIM-type domain-containing protein</fullName>
    </recommendedName>
</protein>
<reference evidence="4" key="1">
    <citation type="journal article" date="2014" name="Int. J. Syst. Evol. Microbiol.">
        <title>Complete genome sequence of Corynebacterium casei LMG S-19264T (=DSM 44701T), isolated from a smear-ripened cheese.</title>
        <authorList>
            <consortium name="US DOE Joint Genome Institute (JGI-PGF)"/>
            <person name="Walter F."/>
            <person name="Albersmeier A."/>
            <person name="Kalinowski J."/>
            <person name="Ruckert C."/>
        </authorList>
    </citation>
    <scope>NUCLEOTIDE SEQUENCE</scope>
    <source>
        <strain evidence="4">CGMCC 4.7272</strain>
    </source>
</reference>
<dbReference type="PANTHER" id="PTHR38133">
    <property type="entry name" value="SLR1429 PROTEIN"/>
    <property type="match status" value="1"/>
</dbReference>
<dbReference type="PANTHER" id="PTHR38133:SF1">
    <property type="entry name" value="SLR1429 PROTEIN"/>
    <property type="match status" value="1"/>
</dbReference>
<feature type="compositionally biased region" description="Low complexity" evidence="2">
    <location>
        <begin position="236"/>
        <end position="245"/>
    </location>
</feature>
<feature type="compositionally biased region" description="Pro residues" evidence="2">
    <location>
        <begin position="513"/>
        <end position="540"/>
    </location>
</feature>
<feature type="domain" description="SWIM-type" evidence="3">
    <location>
        <begin position="420"/>
        <end position="455"/>
    </location>
</feature>
<evidence type="ECO:0000259" key="3">
    <source>
        <dbReference type="PROSITE" id="PS50966"/>
    </source>
</evidence>
<dbReference type="AlphaFoldDB" id="A0A917KSK6"/>
<proteinExistence type="predicted"/>
<dbReference type="RefSeq" id="WP_189147491.1">
    <property type="nucleotide sequence ID" value="NZ_BAABER010000007.1"/>
</dbReference>
<feature type="compositionally biased region" description="Basic and acidic residues" evidence="2">
    <location>
        <begin position="1"/>
        <end position="16"/>
    </location>
</feature>
<dbReference type="InterPro" id="IPR007527">
    <property type="entry name" value="Znf_SWIM"/>
</dbReference>
<feature type="region of interest" description="Disordered" evidence="2">
    <location>
        <begin position="690"/>
        <end position="713"/>
    </location>
</feature>
<evidence type="ECO:0000313" key="5">
    <source>
        <dbReference type="Proteomes" id="UP000625682"/>
    </source>
</evidence>